<feature type="transmembrane region" description="Helical" evidence="5">
    <location>
        <begin position="17"/>
        <end position="35"/>
    </location>
</feature>
<dbReference type="InterPro" id="IPR035952">
    <property type="entry name" value="Rhomboid-like_sf"/>
</dbReference>
<dbReference type="Proteomes" id="UP000218775">
    <property type="component" value="Unassembled WGS sequence"/>
</dbReference>
<accession>A0A2A4WZL1</accession>
<feature type="transmembrane region" description="Helical" evidence="5">
    <location>
        <begin position="189"/>
        <end position="209"/>
    </location>
</feature>
<feature type="transmembrane region" description="Helical" evidence="5">
    <location>
        <begin position="135"/>
        <end position="153"/>
    </location>
</feature>
<keyword evidence="3 5" id="KW-1133">Transmembrane helix</keyword>
<dbReference type="InterPro" id="IPR046483">
    <property type="entry name" value="DUF6576"/>
</dbReference>
<evidence type="ECO:0000313" key="8">
    <source>
        <dbReference type="Proteomes" id="UP000218775"/>
    </source>
</evidence>
<dbReference type="EMBL" id="NVUK01000038">
    <property type="protein sequence ID" value="PCI75892.1"/>
    <property type="molecule type" value="Genomic_DNA"/>
</dbReference>
<feature type="transmembrane region" description="Helical" evidence="5">
    <location>
        <begin position="108"/>
        <end position="129"/>
    </location>
</feature>
<protein>
    <recommendedName>
        <fullName evidence="6">DUF6576 domain-containing protein</fullName>
    </recommendedName>
</protein>
<evidence type="ECO:0000256" key="2">
    <source>
        <dbReference type="ARBA" id="ARBA00022692"/>
    </source>
</evidence>
<comment type="caution">
    <text evidence="7">The sequence shown here is derived from an EMBL/GenBank/DDBJ whole genome shotgun (WGS) entry which is preliminary data.</text>
</comment>
<evidence type="ECO:0000256" key="1">
    <source>
        <dbReference type="ARBA" id="ARBA00004141"/>
    </source>
</evidence>
<keyword evidence="4 5" id="KW-0472">Membrane</keyword>
<reference evidence="8" key="1">
    <citation type="submission" date="2017-08" db="EMBL/GenBank/DDBJ databases">
        <title>A dynamic microbial community with high functional redundancy inhabits the cold, oxic subseafloor aquifer.</title>
        <authorList>
            <person name="Tully B.J."/>
            <person name="Wheat C.G."/>
            <person name="Glazer B.T."/>
            <person name="Huber J.A."/>
        </authorList>
    </citation>
    <scope>NUCLEOTIDE SEQUENCE [LARGE SCALE GENOMIC DNA]</scope>
</reference>
<evidence type="ECO:0000256" key="5">
    <source>
        <dbReference type="SAM" id="Phobius"/>
    </source>
</evidence>
<feature type="transmembrane region" description="Helical" evidence="5">
    <location>
        <begin position="79"/>
        <end position="101"/>
    </location>
</feature>
<dbReference type="Pfam" id="PF20216">
    <property type="entry name" value="DUF6576"/>
    <property type="match status" value="1"/>
</dbReference>
<gene>
    <name evidence="7" type="ORF">COB21_05140</name>
</gene>
<comment type="subcellular location">
    <subcellularLocation>
        <location evidence="1">Membrane</location>
        <topology evidence="1">Multi-pass membrane protein</topology>
    </subcellularLocation>
</comment>
<dbReference type="AlphaFoldDB" id="A0A2A4WZL1"/>
<sequence>MFNQPSLQNVPPIIKRIIFLSLITTFASIFLNVFLTQMLHLPPLSTLLAITPWGVKHGAIYQILTYPFVNALVFSPMSIWGLLGAFFQYYIVFSIGTTFIYQRGQKAFALFFFGCTLITGLVGFALLATSSASPTIITGLSHPIMAMLIFFAFHNPNSQILIFFFPVRAKWAIFGLSAIYLFLDFSNGHFINFFCSLTTLIYAYSYSVLSSNSLGPFETLHSLDQGLIRLKNTLAPIIPRIKSIPSEGKIQSLYATKRQIQKDLYLDLLLDKISKQGKNALSLKERWFLFRYSK</sequence>
<dbReference type="GO" id="GO:0016020">
    <property type="term" value="C:membrane"/>
    <property type="evidence" value="ECO:0007669"/>
    <property type="project" value="UniProtKB-SubCell"/>
</dbReference>
<dbReference type="Gene3D" id="1.20.1540.10">
    <property type="entry name" value="Rhomboid-like"/>
    <property type="match status" value="1"/>
</dbReference>
<dbReference type="SUPFAM" id="SSF144091">
    <property type="entry name" value="Rhomboid-like"/>
    <property type="match status" value="1"/>
</dbReference>
<organism evidence="7 8">
    <name type="scientific">Aerophobetes bacterium</name>
    <dbReference type="NCBI Taxonomy" id="2030807"/>
    <lineage>
        <taxon>Bacteria</taxon>
        <taxon>Candidatus Aerophobota</taxon>
    </lineage>
</organism>
<feature type="transmembrane region" description="Helical" evidence="5">
    <location>
        <begin position="160"/>
        <end position="183"/>
    </location>
</feature>
<evidence type="ECO:0000313" key="7">
    <source>
        <dbReference type="EMBL" id="PCI75892.1"/>
    </source>
</evidence>
<keyword evidence="2 5" id="KW-0812">Transmembrane</keyword>
<evidence type="ECO:0000256" key="3">
    <source>
        <dbReference type="ARBA" id="ARBA00022989"/>
    </source>
</evidence>
<evidence type="ECO:0000259" key="6">
    <source>
        <dbReference type="Pfam" id="PF20216"/>
    </source>
</evidence>
<proteinExistence type="predicted"/>
<name>A0A2A4WZL1_UNCAE</name>
<evidence type="ECO:0000256" key="4">
    <source>
        <dbReference type="ARBA" id="ARBA00023136"/>
    </source>
</evidence>
<feature type="domain" description="DUF6576" evidence="6">
    <location>
        <begin position="257"/>
        <end position="294"/>
    </location>
</feature>